<evidence type="ECO:0000259" key="5">
    <source>
        <dbReference type="Pfam" id="PF01385"/>
    </source>
</evidence>
<name>A0AAV3X6F5_9CYAN</name>
<dbReference type="EMBL" id="BLAY01000032">
    <property type="protein sequence ID" value="GET37698.1"/>
    <property type="molecule type" value="Genomic_DNA"/>
</dbReference>
<protein>
    <recommendedName>
        <fullName evidence="9">Transposase</fullName>
    </recommendedName>
</protein>
<evidence type="ECO:0000256" key="1">
    <source>
        <dbReference type="ARBA" id="ARBA00008761"/>
    </source>
</evidence>
<sequence>MQLVEKHIIDKNHQFYSELDNLSLMSKNLFNFANYIIRQEFIFKGVYKDYYKVQKLCQGTPDYALPAKVSQQVLLRLHESWKSFFAATIEYGKHPEKFNSIPRLPKYKHKTKGRNVVTYTNQAISKSWLSRGVIHLSLTNIFLTTKVKQPSQVRIVPKTYHYVIEVIYDIAVPSSIEQEAQTIAGIDIGLNNLATITSNKSGFTPIIINGKPLKAINAYYNKKKAVLQSYLKYQIKTSARIKKLTHKRNLLVENYLHHASRYIINHLAANQIGTLVIGKNDGWKQEINLGRRNNQNFVSIPHARFIHLLTYKANLAGIKVIVTEESYTSKCSFLDNEPCVKQASYRGKRVKRGLFRSADGRLINADVNGSANIITKVFPNAFAEGIQGVVVRPVRVTPYKMVGRLRLR</sequence>
<dbReference type="GO" id="GO:0032196">
    <property type="term" value="P:transposition"/>
    <property type="evidence" value="ECO:0007669"/>
    <property type="project" value="UniProtKB-KW"/>
</dbReference>
<accession>A0AAV3X6F5</accession>
<dbReference type="Pfam" id="PF07282">
    <property type="entry name" value="Cas12f1-like_TNB"/>
    <property type="match status" value="1"/>
</dbReference>
<comment type="caution">
    <text evidence="7">The sequence shown here is derived from an EMBL/GenBank/DDBJ whole genome shotgun (WGS) entry which is preliminary data.</text>
</comment>
<evidence type="ECO:0000256" key="4">
    <source>
        <dbReference type="ARBA" id="ARBA00023172"/>
    </source>
</evidence>
<keyword evidence="3" id="KW-0238">DNA-binding</keyword>
<feature type="domain" description="Probable transposase IS891/IS1136/IS1341" evidence="5">
    <location>
        <begin position="177"/>
        <end position="280"/>
    </location>
</feature>
<organism evidence="7 8">
    <name type="scientific">Microseira wollei NIES-4236</name>
    <dbReference type="NCBI Taxonomy" id="2530354"/>
    <lineage>
        <taxon>Bacteria</taxon>
        <taxon>Bacillati</taxon>
        <taxon>Cyanobacteriota</taxon>
        <taxon>Cyanophyceae</taxon>
        <taxon>Oscillatoriophycideae</taxon>
        <taxon>Aerosakkonematales</taxon>
        <taxon>Aerosakkonemataceae</taxon>
        <taxon>Microseira</taxon>
    </lineage>
</organism>
<evidence type="ECO:0000313" key="8">
    <source>
        <dbReference type="Proteomes" id="UP001050975"/>
    </source>
</evidence>
<dbReference type="RefSeq" id="WP_226579613.1">
    <property type="nucleotide sequence ID" value="NZ_BLAY01000032.1"/>
</dbReference>
<dbReference type="Pfam" id="PF01385">
    <property type="entry name" value="OrfB_IS605"/>
    <property type="match status" value="1"/>
</dbReference>
<feature type="domain" description="Cas12f1-like TNB" evidence="6">
    <location>
        <begin position="302"/>
        <end position="373"/>
    </location>
</feature>
<gene>
    <name evidence="7" type="ORF">MiSe_24520</name>
</gene>
<dbReference type="NCBIfam" id="TIGR01766">
    <property type="entry name" value="IS200/IS605 family accessory protein TnpB-like domain"/>
    <property type="match status" value="1"/>
</dbReference>
<dbReference type="InterPro" id="IPR001959">
    <property type="entry name" value="Transposase"/>
</dbReference>
<dbReference type="GO" id="GO:0006310">
    <property type="term" value="P:DNA recombination"/>
    <property type="evidence" value="ECO:0007669"/>
    <property type="project" value="UniProtKB-KW"/>
</dbReference>
<proteinExistence type="inferred from homology"/>
<keyword evidence="4" id="KW-0233">DNA recombination</keyword>
<keyword evidence="2" id="KW-0815">Transposition</keyword>
<dbReference type="AlphaFoldDB" id="A0AAV3X6F5"/>
<dbReference type="InterPro" id="IPR010095">
    <property type="entry name" value="Cas12f1-like_TNB"/>
</dbReference>
<evidence type="ECO:0000256" key="3">
    <source>
        <dbReference type="ARBA" id="ARBA00023125"/>
    </source>
</evidence>
<evidence type="ECO:0000256" key="2">
    <source>
        <dbReference type="ARBA" id="ARBA00022578"/>
    </source>
</evidence>
<evidence type="ECO:0000259" key="6">
    <source>
        <dbReference type="Pfam" id="PF07282"/>
    </source>
</evidence>
<dbReference type="GO" id="GO:0003677">
    <property type="term" value="F:DNA binding"/>
    <property type="evidence" value="ECO:0007669"/>
    <property type="project" value="UniProtKB-KW"/>
</dbReference>
<evidence type="ECO:0000313" key="7">
    <source>
        <dbReference type="EMBL" id="GET37698.1"/>
    </source>
</evidence>
<reference evidence="7" key="1">
    <citation type="submission" date="2019-10" db="EMBL/GenBank/DDBJ databases">
        <title>Draft genome sequece of Microseira wollei NIES-4236.</title>
        <authorList>
            <person name="Yamaguchi H."/>
            <person name="Suzuki S."/>
            <person name="Kawachi M."/>
        </authorList>
    </citation>
    <scope>NUCLEOTIDE SEQUENCE</scope>
    <source>
        <strain evidence="7">NIES-4236</strain>
    </source>
</reference>
<dbReference type="Proteomes" id="UP001050975">
    <property type="component" value="Unassembled WGS sequence"/>
</dbReference>
<dbReference type="NCBIfam" id="NF040570">
    <property type="entry name" value="guided_TnpB"/>
    <property type="match status" value="1"/>
</dbReference>
<keyword evidence="8" id="KW-1185">Reference proteome</keyword>
<comment type="similarity">
    <text evidence="1">In the C-terminal section; belongs to the transposase 35 family.</text>
</comment>
<evidence type="ECO:0008006" key="9">
    <source>
        <dbReference type="Google" id="ProtNLM"/>
    </source>
</evidence>